<organism evidence="1">
    <name type="scientific">marine sediment metagenome</name>
    <dbReference type="NCBI Taxonomy" id="412755"/>
    <lineage>
        <taxon>unclassified sequences</taxon>
        <taxon>metagenomes</taxon>
        <taxon>ecological metagenomes</taxon>
    </lineage>
</organism>
<sequence>MKNLQILIIFLFSIGIYAQNISRINTDLKLSDSLTLDSEIRIYAGGGITNYSSLFRMYKDKSDKWTAEFYQHYAKVSGQAKLRTEKQTLKSENDMDYVWNSILRTNVQFLPSMSEIKYKMRERGNVEFVDGEYQLMWKTKEIMDGIGYKVQINADKKFNEIDYGNPESYLKYYPEVDELIYFNELLEIIKNEFEIWKK</sequence>
<gene>
    <name evidence="1" type="ORF">LCGC14_0559850</name>
</gene>
<name>A0A0F9UVL5_9ZZZZ</name>
<dbReference type="AlphaFoldDB" id="A0A0F9UVL5"/>
<protein>
    <submittedName>
        <fullName evidence="1">Uncharacterized protein</fullName>
    </submittedName>
</protein>
<accession>A0A0F9UVL5</accession>
<reference evidence="1" key="1">
    <citation type="journal article" date="2015" name="Nature">
        <title>Complex archaea that bridge the gap between prokaryotes and eukaryotes.</title>
        <authorList>
            <person name="Spang A."/>
            <person name="Saw J.H."/>
            <person name="Jorgensen S.L."/>
            <person name="Zaremba-Niedzwiedzka K."/>
            <person name="Martijn J."/>
            <person name="Lind A.E."/>
            <person name="van Eijk R."/>
            <person name="Schleper C."/>
            <person name="Guy L."/>
            <person name="Ettema T.J."/>
        </authorList>
    </citation>
    <scope>NUCLEOTIDE SEQUENCE</scope>
</reference>
<proteinExistence type="predicted"/>
<evidence type="ECO:0000313" key="1">
    <source>
        <dbReference type="EMBL" id="KKN57688.1"/>
    </source>
</evidence>
<comment type="caution">
    <text evidence="1">The sequence shown here is derived from an EMBL/GenBank/DDBJ whole genome shotgun (WGS) entry which is preliminary data.</text>
</comment>
<dbReference type="EMBL" id="LAZR01000794">
    <property type="protein sequence ID" value="KKN57688.1"/>
    <property type="molecule type" value="Genomic_DNA"/>
</dbReference>